<dbReference type="Proteomes" id="UP000321523">
    <property type="component" value="Unassembled WGS sequence"/>
</dbReference>
<dbReference type="Pfam" id="PF00353">
    <property type="entry name" value="HemolysinCabind"/>
    <property type="match status" value="3"/>
</dbReference>
<protein>
    <recommendedName>
        <fullName evidence="5">Calcium-binding protein</fullName>
    </recommendedName>
</protein>
<proteinExistence type="predicted"/>
<comment type="caution">
    <text evidence="3">The sequence shown here is derived from an EMBL/GenBank/DDBJ whole genome shotgun (WGS) entry which is preliminary data.</text>
</comment>
<dbReference type="OrthoDB" id="6305173at2"/>
<reference evidence="3 4" key="1">
    <citation type="submission" date="2019-07" db="EMBL/GenBank/DDBJ databases">
        <title>Whole genome shotgun sequence of Skermanella aerolata NBRC 106429.</title>
        <authorList>
            <person name="Hosoyama A."/>
            <person name="Uohara A."/>
            <person name="Ohji S."/>
            <person name="Ichikawa N."/>
        </authorList>
    </citation>
    <scope>NUCLEOTIDE SEQUENCE [LARGE SCALE GENOMIC DNA]</scope>
    <source>
        <strain evidence="3 4">NBRC 106429</strain>
    </source>
</reference>
<organism evidence="3 4">
    <name type="scientific">Skermanella aerolata</name>
    <dbReference type="NCBI Taxonomy" id="393310"/>
    <lineage>
        <taxon>Bacteria</taxon>
        <taxon>Pseudomonadati</taxon>
        <taxon>Pseudomonadota</taxon>
        <taxon>Alphaproteobacteria</taxon>
        <taxon>Rhodospirillales</taxon>
        <taxon>Azospirillaceae</taxon>
        <taxon>Skermanella</taxon>
    </lineage>
</organism>
<comment type="subcellular location">
    <subcellularLocation>
        <location evidence="1">Secreted</location>
    </subcellularLocation>
</comment>
<dbReference type="PRINTS" id="PR00313">
    <property type="entry name" value="CABNDNGRPT"/>
</dbReference>
<dbReference type="GO" id="GO:0005509">
    <property type="term" value="F:calcium ion binding"/>
    <property type="evidence" value="ECO:0007669"/>
    <property type="project" value="InterPro"/>
</dbReference>
<dbReference type="InterPro" id="IPR050557">
    <property type="entry name" value="RTX_toxin/Mannuronan_C5-epim"/>
</dbReference>
<evidence type="ECO:0000256" key="1">
    <source>
        <dbReference type="ARBA" id="ARBA00004613"/>
    </source>
</evidence>
<accession>A0A512DNF8</accession>
<evidence type="ECO:0000256" key="2">
    <source>
        <dbReference type="ARBA" id="ARBA00022525"/>
    </source>
</evidence>
<dbReference type="EMBL" id="BJYZ01000008">
    <property type="protein sequence ID" value="GEO37999.1"/>
    <property type="molecule type" value="Genomic_DNA"/>
</dbReference>
<dbReference type="InterPro" id="IPR011049">
    <property type="entry name" value="Serralysin-like_metalloprot_C"/>
</dbReference>
<evidence type="ECO:0000313" key="4">
    <source>
        <dbReference type="Proteomes" id="UP000321523"/>
    </source>
</evidence>
<name>A0A512DNF8_9PROT</name>
<dbReference type="GO" id="GO:0005576">
    <property type="term" value="C:extracellular region"/>
    <property type="evidence" value="ECO:0007669"/>
    <property type="project" value="UniProtKB-SubCell"/>
</dbReference>
<dbReference type="PANTHER" id="PTHR38340:SF1">
    <property type="entry name" value="S-LAYER PROTEIN"/>
    <property type="match status" value="1"/>
</dbReference>
<sequence length="316" mass="32198">MATIRATSGAVTTGTAASDTMYGHEGADTLYGRAGDDTIWGADGADRLYGDSGTDRLYGEAGDDVLMGGTGVSYLYGGEGSDTLHSNPFTGNFPAGLPLADSVLDGGNGRDSLHFYNNTTFAGAGTALAAATRLIVTGQGAGSIAFQEAGGSASHDAGQFSGIEKITVTGAGRLEFYGGHGFSDGIDVTGTTGNDLFYSDTASDIMRSGGGDDTFILTGYGGTDTIISGALDNDTFRFDVSGGTDARITGFNGAGTQSGDFLYFEDMMYGRSLTASVVESAGRTCFTIQANGGEFGPTVVTVDKIGLVEGIDYFLA</sequence>
<evidence type="ECO:0000313" key="3">
    <source>
        <dbReference type="EMBL" id="GEO37999.1"/>
    </source>
</evidence>
<dbReference type="AlphaFoldDB" id="A0A512DNF8"/>
<dbReference type="Gene3D" id="2.150.10.10">
    <property type="entry name" value="Serralysin-like metalloprotease, C-terminal"/>
    <property type="match status" value="2"/>
</dbReference>
<evidence type="ECO:0008006" key="5">
    <source>
        <dbReference type="Google" id="ProtNLM"/>
    </source>
</evidence>
<keyword evidence="4" id="KW-1185">Reference proteome</keyword>
<keyword evidence="2" id="KW-0964">Secreted</keyword>
<gene>
    <name evidence="3" type="ORF">SAE02_21470</name>
</gene>
<dbReference type="RefSeq" id="WP_044430829.1">
    <property type="nucleotide sequence ID" value="NZ_BJYZ01000008.1"/>
</dbReference>
<dbReference type="PANTHER" id="PTHR38340">
    <property type="entry name" value="S-LAYER PROTEIN"/>
    <property type="match status" value="1"/>
</dbReference>
<dbReference type="InterPro" id="IPR001343">
    <property type="entry name" value="Hemolysn_Ca-bd"/>
</dbReference>
<dbReference type="SUPFAM" id="SSF51120">
    <property type="entry name" value="beta-Roll"/>
    <property type="match status" value="2"/>
</dbReference>